<feature type="compositionally biased region" description="Basic and acidic residues" evidence="1">
    <location>
        <begin position="104"/>
        <end position="116"/>
    </location>
</feature>
<evidence type="ECO:0000256" key="1">
    <source>
        <dbReference type="SAM" id="MobiDB-lite"/>
    </source>
</evidence>
<accession>A0A4S4E5R6</accession>
<proteinExistence type="predicted"/>
<comment type="caution">
    <text evidence="2">The sequence shown here is derived from an EMBL/GenBank/DDBJ whole genome shotgun (WGS) entry which is preliminary data.</text>
</comment>
<sequence>MEEKYSGNNPNNDDDQDEAEEEALSLCDLPIYGSDDADWENFSKEDQSLSSSSSSSSDQDLFEFFSENWSSNSNSSNYPVDENIVFCGKLILSKEPVSINTTNELERNKEENEKPQKKGWLSRKKRSLKSVSLPVSYKYGHRAEKGGGNYGFPVQRVSTMVAVPAKKLRWNLMMFGLARSPSVEMELSDIRSRQSRQSKTAMFEQRGGGDEKVSGGGKGRWWAMIRALGCGGGSHAKADVSF</sequence>
<gene>
    <name evidence="2" type="ORF">TEA_004932</name>
</gene>
<keyword evidence="3" id="KW-1185">Reference proteome</keyword>
<feature type="compositionally biased region" description="Acidic residues" evidence="1">
    <location>
        <begin position="12"/>
        <end position="23"/>
    </location>
</feature>
<feature type="region of interest" description="Disordered" evidence="1">
    <location>
        <begin position="37"/>
        <end position="58"/>
    </location>
</feature>
<dbReference type="PANTHER" id="PTHR34130:SF3">
    <property type="entry name" value="DUF1645 FAMILY PROTEIN"/>
    <property type="match status" value="1"/>
</dbReference>
<dbReference type="AlphaFoldDB" id="A0A4S4E5R6"/>
<evidence type="ECO:0000313" key="2">
    <source>
        <dbReference type="EMBL" id="THG10695.1"/>
    </source>
</evidence>
<feature type="compositionally biased region" description="Low complexity" evidence="1">
    <location>
        <begin position="48"/>
        <end position="58"/>
    </location>
</feature>
<feature type="region of interest" description="Disordered" evidence="1">
    <location>
        <begin position="194"/>
        <end position="216"/>
    </location>
</feature>
<name>A0A4S4E5R6_CAMSN</name>
<reference evidence="2 3" key="1">
    <citation type="journal article" date="2018" name="Proc. Natl. Acad. Sci. U.S.A.">
        <title>Draft genome sequence of Camellia sinensis var. sinensis provides insights into the evolution of the tea genome and tea quality.</title>
        <authorList>
            <person name="Wei C."/>
            <person name="Yang H."/>
            <person name="Wang S."/>
            <person name="Zhao J."/>
            <person name="Liu C."/>
            <person name="Gao L."/>
            <person name="Xia E."/>
            <person name="Lu Y."/>
            <person name="Tai Y."/>
            <person name="She G."/>
            <person name="Sun J."/>
            <person name="Cao H."/>
            <person name="Tong W."/>
            <person name="Gao Q."/>
            <person name="Li Y."/>
            <person name="Deng W."/>
            <person name="Jiang X."/>
            <person name="Wang W."/>
            <person name="Chen Q."/>
            <person name="Zhang S."/>
            <person name="Li H."/>
            <person name="Wu J."/>
            <person name="Wang P."/>
            <person name="Li P."/>
            <person name="Shi C."/>
            <person name="Zheng F."/>
            <person name="Jian J."/>
            <person name="Huang B."/>
            <person name="Shan D."/>
            <person name="Shi M."/>
            <person name="Fang C."/>
            <person name="Yue Y."/>
            <person name="Li F."/>
            <person name="Li D."/>
            <person name="Wei S."/>
            <person name="Han B."/>
            <person name="Jiang C."/>
            <person name="Yin Y."/>
            <person name="Xia T."/>
            <person name="Zhang Z."/>
            <person name="Bennetzen J.L."/>
            <person name="Zhao S."/>
            <person name="Wan X."/>
        </authorList>
    </citation>
    <scope>NUCLEOTIDE SEQUENCE [LARGE SCALE GENOMIC DNA]</scope>
    <source>
        <strain evidence="3">cv. Shuchazao</strain>
        <tissue evidence="2">Leaf</tissue>
    </source>
</reference>
<feature type="region of interest" description="Disordered" evidence="1">
    <location>
        <begin position="103"/>
        <end position="125"/>
    </location>
</feature>
<protein>
    <submittedName>
        <fullName evidence="2">Uncharacterized protein</fullName>
    </submittedName>
</protein>
<feature type="region of interest" description="Disordered" evidence="1">
    <location>
        <begin position="1"/>
        <end position="24"/>
    </location>
</feature>
<evidence type="ECO:0000313" key="3">
    <source>
        <dbReference type="Proteomes" id="UP000306102"/>
    </source>
</evidence>
<dbReference type="PANTHER" id="PTHR34130">
    <property type="entry name" value="OS08G0243800 PROTEIN"/>
    <property type="match status" value="1"/>
</dbReference>
<dbReference type="Proteomes" id="UP000306102">
    <property type="component" value="Unassembled WGS sequence"/>
</dbReference>
<organism evidence="2 3">
    <name type="scientific">Camellia sinensis var. sinensis</name>
    <name type="common">China tea</name>
    <dbReference type="NCBI Taxonomy" id="542762"/>
    <lineage>
        <taxon>Eukaryota</taxon>
        <taxon>Viridiplantae</taxon>
        <taxon>Streptophyta</taxon>
        <taxon>Embryophyta</taxon>
        <taxon>Tracheophyta</taxon>
        <taxon>Spermatophyta</taxon>
        <taxon>Magnoliopsida</taxon>
        <taxon>eudicotyledons</taxon>
        <taxon>Gunneridae</taxon>
        <taxon>Pentapetalae</taxon>
        <taxon>asterids</taxon>
        <taxon>Ericales</taxon>
        <taxon>Theaceae</taxon>
        <taxon>Camellia</taxon>
    </lineage>
</organism>
<dbReference type="EMBL" id="SDRB02007757">
    <property type="protein sequence ID" value="THG10695.1"/>
    <property type="molecule type" value="Genomic_DNA"/>
</dbReference>